<dbReference type="EMBL" id="SRYA01000033">
    <property type="protein sequence ID" value="TGY95196.1"/>
    <property type="molecule type" value="Genomic_DNA"/>
</dbReference>
<organism evidence="1 2">
    <name type="scientific">Petralouisia muris</name>
    <dbReference type="NCBI Taxonomy" id="3032872"/>
    <lineage>
        <taxon>Bacteria</taxon>
        <taxon>Bacillati</taxon>
        <taxon>Bacillota</taxon>
        <taxon>Clostridia</taxon>
        <taxon>Lachnospirales</taxon>
        <taxon>Lachnospiraceae</taxon>
        <taxon>Petralouisia</taxon>
    </lineage>
</organism>
<proteinExistence type="predicted"/>
<name>A0AC61RUG1_9FIRM</name>
<evidence type="ECO:0000313" key="1">
    <source>
        <dbReference type="EMBL" id="TGY95196.1"/>
    </source>
</evidence>
<accession>A0AC61RUG1</accession>
<dbReference type="Proteomes" id="UP000304953">
    <property type="component" value="Unassembled WGS sequence"/>
</dbReference>
<comment type="caution">
    <text evidence="1">The sequence shown here is derived from an EMBL/GenBank/DDBJ whole genome shotgun (WGS) entry which is preliminary data.</text>
</comment>
<sequence>MPINRHLQRSIKIDKSHAIISIEWYAFLDCQNLKSVTIPASVRTIGDISFGCYDYQKRKDGEGYIYRKMSDFVVYGKTSSATERFAR</sequence>
<reference evidence="1" key="1">
    <citation type="submission" date="2019-04" db="EMBL/GenBank/DDBJ databases">
        <title>Microbes associate with the intestines of laboratory mice.</title>
        <authorList>
            <person name="Navarre W."/>
            <person name="Wong E."/>
            <person name="Huang K."/>
            <person name="Tropini C."/>
            <person name="Ng K."/>
            <person name="Yu B."/>
        </authorList>
    </citation>
    <scope>NUCLEOTIDE SEQUENCE</scope>
    <source>
        <strain evidence="1">NM01_1-7b</strain>
    </source>
</reference>
<protein>
    <submittedName>
        <fullName evidence="1">Uncharacterized protein</fullName>
    </submittedName>
</protein>
<gene>
    <name evidence="1" type="ORF">E5329_16180</name>
</gene>
<evidence type="ECO:0000313" key="2">
    <source>
        <dbReference type="Proteomes" id="UP000304953"/>
    </source>
</evidence>
<keyword evidence="2" id="KW-1185">Reference proteome</keyword>